<keyword evidence="2" id="KW-1185">Reference proteome</keyword>
<organism evidence="1 2">
    <name type="scientific">Heterodermia speciosa</name>
    <dbReference type="NCBI Taxonomy" id="116794"/>
    <lineage>
        <taxon>Eukaryota</taxon>
        <taxon>Fungi</taxon>
        <taxon>Dikarya</taxon>
        <taxon>Ascomycota</taxon>
        <taxon>Pezizomycotina</taxon>
        <taxon>Lecanoromycetes</taxon>
        <taxon>OSLEUM clade</taxon>
        <taxon>Lecanoromycetidae</taxon>
        <taxon>Caliciales</taxon>
        <taxon>Physciaceae</taxon>
        <taxon>Heterodermia</taxon>
    </lineage>
</organism>
<dbReference type="EMBL" id="CAJPDS010000006">
    <property type="protein sequence ID" value="CAF9907839.1"/>
    <property type="molecule type" value="Genomic_DNA"/>
</dbReference>
<proteinExistence type="predicted"/>
<protein>
    <recommendedName>
        <fullName evidence="3">Aminoglycoside phosphotransferase domain-containing protein</fullName>
    </recommendedName>
</protein>
<sequence>MSGDSVSQHVLVTHRGDDITLEEALEEEQNMLVRLTFLNKFAAFREYLENYRTQIEAAVSHHLNLGRNDRCSLGHMREWIHGSFNMCLPLRITRQASRSQSRVMIRFPLPYKIGEENNPGNADEKLRCEAATYVFIQENCPDIPVPKLLGFAFSGNDCFTAIANTSWYTQVIEYFRRRLFSLLRRAPRCSYVCRPKIFNLTLGYLLLEYIEKADGEMLMHTWDEKRHDKTLRTNLFRDLSRIMLSLGRVPLPRIGSFTMSDEGVLSLTNRPLTYTLHDLENEGVPTGIARNQTYASTEQYVLDTLAYHGNLLRYRPNSIHDETDCIGQMAALTAMRAVLPHFVNRDLRNGPFQLTLTDLHPPNIYVDHQWHIKYLIDLEWACSLPIEMQNPPHWLNSRGIDQLEDNDYQDYDVLREEFMEAFEIEEKLMQQRNAKNGSLWRTQTMREVWDMGKFFYFHALMSTKGLFNVVNQHILGKYPAATHAVINFDDTFSPFWNTDADQVTAKKIKDKEEYRTSLRKFFETTPRIVFDPWSTESSLTGKK</sequence>
<dbReference type="InterPro" id="IPR011009">
    <property type="entry name" value="Kinase-like_dom_sf"/>
</dbReference>
<dbReference type="PANTHER" id="PTHR21310:SF37">
    <property type="entry name" value="AMINOGLYCOSIDE PHOSPHOTRANSFERASE DOMAIN-CONTAINING PROTEIN"/>
    <property type="match status" value="1"/>
</dbReference>
<dbReference type="PANTHER" id="PTHR21310">
    <property type="entry name" value="AMINOGLYCOSIDE PHOSPHOTRANSFERASE-RELATED-RELATED"/>
    <property type="match status" value="1"/>
</dbReference>
<dbReference type="Proteomes" id="UP000664521">
    <property type="component" value="Unassembled WGS sequence"/>
</dbReference>
<accession>A0A8H3IBV7</accession>
<evidence type="ECO:0000313" key="1">
    <source>
        <dbReference type="EMBL" id="CAF9907839.1"/>
    </source>
</evidence>
<evidence type="ECO:0008006" key="3">
    <source>
        <dbReference type="Google" id="ProtNLM"/>
    </source>
</evidence>
<evidence type="ECO:0000313" key="2">
    <source>
        <dbReference type="Proteomes" id="UP000664521"/>
    </source>
</evidence>
<reference evidence="1" key="1">
    <citation type="submission" date="2021-03" db="EMBL/GenBank/DDBJ databases">
        <authorList>
            <person name="Tagirdzhanova G."/>
        </authorList>
    </citation>
    <scope>NUCLEOTIDE SEQUENCE</scope>
</reference>
<name>A0A8H3IBV7_9LECA</name>
<comment type="caution">
    <text evidence="1">The sequence shown here is derived from an EMBL/GenBank/DDBJ whole genome shotgun (WGS) entry which is preliminary data.</text>
</comment>
<dbReference type="SUPFAM" id="SSF56112">
    <property type="entry name" value="Protein kinase-like (PK-like)"/>
    <property type="match status" value="1"/>
</dbReference>
<gene>
    <name evidence="1" type="ORF">HETSPECPRED_007917</name>
</gene>
<dbReference type="OrthoDB" id="3645574at2759"/>
<dbReference type="AlphaFoldDB" id="A0A8H3IBV7"/>
<dbReference type="InterPro" id="IPR051678">
    <property type="entry name" value="AGP_Transferase"/>
</dbReference>